<gene>
    <name evidence="11" type="ORF">DX130_10700</name>
</gene>
<dbReference type="AlphaFoldDB" id="A0A371PMP0"/>
<evidence type="ECO:0000256" key="6">
    <source>
        <dbReference type="ARBA" id="ARBA00034221"/>
    </source>
</evidence>
<dbReference type="PANTHER" id="PTHR30619:SF1">
    <property type="entry name" value="RECOMBINATION PROTEIN 2"/>
    <property type="match status" value="1"/>
</dbReference>
<dbReference type="CDD" id="cd07731">
    <property type="entry name" value="ComA-like_MBL-fold"/>
    <property type="match status" value="1"/>
</dbReference>
<evidence type="ECO:0000256" key="2">
    <source>
        <dbReference type="ARBA" id="ARBA00022475"/>
    </source>
</evidence>
<dbReference type="GO" id="GO:0005886">
    <property type="term" value="C:plasma membrane"/>
    <property type="evidence" value="ECO:0007669"/>
    <property type="project" value="UniProtKB-SubCell"/>
</dbReference>
<evidence type="ECO:0000256" key="7">
    <source>
        <dbReference type="ARBA" id="ARBA00034301"/>
    </source>
</evidence>
<dbReference type="InterPro" id="IPR035681">
    <property type="entry name" value="ComA-like_MBL"/>
</dbReference>
<dbReference type="OrthoDB" id="9761531at2"/>
<evidence type="ECO:0000256" key="5">
    <source>
        <dbReference type="ARBA" id="ARBA00023136"/>
    </source>
</evidence>
<evidence type="ECO:0000256" key="1">
    <source>
        <dbReference type="ARBA" id="ARBA00004651"/>
    </source>
</evidence>
<dbReference type="InterPro" id="IPR036866">
    <property type="entry name" value="RibonucZ/Hydroxyglut_hydro"/>
</dbReference>
<evidence type="ECO:0000259" key="10">
    <source>
        <dbReference type="SMART" id="SM00849"/>
    </source>
</evidence>
<dbReference type="InterPro" id="IPR004477">
    <property type="entry name" value="ComEC_N"/>
</dbReference>
<feature type="transmembrane region" description="Helical" evidence="9">
    <location>
        <begin position="593"/>
        <end position="609"/>
    </location>
</feature>
<evidence type="ECO:0000256" key="4">
    <source>
        <dbReference type="ARBA" id="ARBA00022989"/>
    </source>
</evidence>
<reference evidence="11 12" key="1">
    <citation type="submission" date="2018-08" db="EMBL/GenBank/DDBJ databases">
        <title>Paenibacillus sp. M4BSY-1, whole genome shotgun sequence.</title>
        <authorList>
            <person name="Tuo L."/>
        </authorList>
    </citation>
    <scope>NUCLEOTIDE SEQUENCE [LARGE SCALE GENOMIC DNA]</scope>
    <source>
        <strain evidence="11 12">M4BSY-1</strain>
    </source>
</reference>
<keyword evidence="5 9" id="KW-0472">Membrane</keyword>
<feature type="transmembrane region" description="Helical" evidence="9">
    <location>
        <begin position="484"/>
        <end position="503"/>
    </location>
</feature>
<sequence>MKFCDWRFFFLFSAQGVWSRMAMNRRPLVWFALIFVIGSCAAAGLGWHGTLCMAGAVFLLAVAAVLGGGASRGLVIICLIGFGVAAGQRLWADSRNVTELQTLLAIAESDGLRAAYNVRVSGTIISAVEVDGDRAQFRIEAVAVQVEDEEPLVVRSERLMVQLRLAVQPEQEIAAAWQRGDQVRIDGELSLPAMATNSGGFDYRRYLRSQGIHWLLKSKGAAALAVEAGAAEVFSAASLYGRVDTARAWLGARLDYLYPAEQAGYMKGLVLGIREDLDPEQFNQFARLGLTHILAISGLHVGVFMYALTSVLKMLRMSRERILLTLMTAVPFYVLLTGASPSVLRAGLMAMLGLVAARMGKLKDGLHLIAAAAVALLLFNPYFLNDVSFQLSFIVTLGLIIGVPPFRRAMPKWRRGGWILDLAAVTIVAQLISFPVTIYYFNQFNLLSLLANFALVPFISMIVMPAGAAALVLSIVWPWGAKMIANLSIIANDGSFAIIEWLADQSLFRQVWGTPPLWWVVVWLLLMGLAFRKIGSSNARAAMEPVSQEQPKHIESETSLHDEQTIPLQAKENTAYDPAVTGANKGSSLRKHLLILSFIALLLLGYAYVPDAFDRSATVSFLDVGQGDAALIRTASGKHILIDGGGAISFRKPGEEWRDRSDPFEVGSKVLVPLLRDRGVHRIDLLIISHMDSDHIKGLIAVIGEIPVKRIWWNGSLRATDDSTKLMEAALSADIPLYAPVAGERWTLDKDTHLDVLWPNDRKNEVAVIKDQNEVSLVVAVQLYDSRFLFTGDISIPTEGAIVRTTRERMNAAQERVDIMKVAHHGSRHSTSNEWLAYWRPIGAVASVGATNTYGHPHPDAVGRLNKAGVALWRTDTGGEAKFRVNSQGISVLQK</sequence>
<dbReference type="Pfam" id="PF03772">
    <property type="entry name" value="Competence"/>
    <property type="match status" value="1"/>
</dbReference>
<dbReference type="Pfam" id="PF00753">
    <property type="entry name" value="Lactamase_B"/>
    <property type="match status" value="1"/>
</dbReference>
<comment type="catalytic activity">
    <reaction evidence="6">
        <text>3',5'-cyclic CMP + H2O = CMP + H(+)</text>
        <dbReference type="Rhea" id="RHEA:72675"/>
        <dbReference type="ChEBI" id="CHEBI:15377"/>
        <dbReference type="ChEBI" id="CHEBI:15378"/>
        <dbReference type="ChEBI" id="CHEBI:58003"/>
        <dbReference type="ChEBI" id="CHEBI:60377"/>
    </reaction>
    <physiologicalReaction direction="left-to-right" evidence="6">
        <dbReference type="Rhea" id="RHEA:72676"/>
    </physiologicalReaction>
</comment>
<evidence type="ECO:0000313" key="12">
    <source>
        <dbReference type="Proteomes" id="UP000261905"/>
    </source>
</evidence>
<dbReference type="InterPro" id="IPR025405">
    <property type="entry name" value="DUF4131"/>
</dbReference>
<feature type="transmembrane region" description="Helical" evidence="9">
    <location>
        <begin position="453"/>
        <end position="477"/>
    </location>
</feature>
<accession>A0A371PMP0</accession>
<feature type="transmembrane region" description="Helical" evidence="9">
    <location>
        <begin position="366"/>
        <end position="383"/>
    </location>
</feature>
<feature type="transmembrane region" description="Helical" evidence="9">
    <location>
        <begin position="28"/>
        <end position="47"/>
    </location>
</feature>
<evidence type="ECO:0000256" key="9">
    <source>
        <dbReference type="SAM" id="Phobius"/>
    </source>
</evidence>
<organism evidence="11 12">
    <name type="scientific">Paenibacillus paeoniae</name>
    <dbReference type="NCBI Taxonomy" id="2292705"/>
    <lineage>
        <taxon>Bacteria</taxon>
        <taxon>Bacillati</taxon>
        <taxon>Bacillota</taxon>
        <taxon>Bacilli</taxon>
        <taxon>Bacillales</taxon>
        <taxon>Paenibacillaceae</taxon>
        <taxon>Paenibacillus</taxon>
    </lineage>
</organism>
<name>A0A371PMP0_9BACL</name>
<comment type="subcellular location">
    <subcellularLocation>
        <location evidence="1">Cell membrane</location>
        <topology evidence="1">Multi-pass membrane protein</topology>
    </subcellularLocation>
</comment>
<protein>
    <submittedName>
        <fullName evidence="11">ComEC family competence protein</fullName>
    </submittedName>
</protein>
<feature type="transmembrane region" description="Helical" evidence="9">
    <location>
        <begin position="293"/>
        <end position="312"/>
    </location>
</feature>
<feature type="transmembrane region" description="Helical" evidence="9">
    <location>
        <begin position="389"/>
        <end position="406"/>
    </location>
</feature>
<dbReference type="InterPro" id="IPR001279">
    <property type="entry name" value="Metallo-B-lactamas"/>
</dbReference>
<comment type="function">
    <text evidence="7">Counteracts the endogenous Pycsar antiviral defense system. Phosphodiesterase that enables metal-dependent hydrolysis of host cyclic nucleotide Pycsar defense signals such as cCMP and cUMP.</text>
</comment>
<dbReference type="Pfam" id="PF13567">
    <property type="entry name" value="DUF4131"/>
    <property type="match status" value="1"/>
</dbReference>
<dbReference type="Gene3D" id="3.60.15.10">
    <property type="entry name" value="Ribonuclease Z/Hydroxyacylglutathione hydrolase-like"/>
    <property type="match status" value="1"/>
</dbReference>
<comment type="caution">
    <text evidence="11">The sequence shown here is derived from an EMBL/GenBank/DDBJ whole genome shotgun (WGS) entry which is preliminary data.</text>
</comment>
<dbReference type="EMBL" id="QUBQ01000001">
    <property type="protein sequence ID" value="REK77438.1"/>
    <property type="molecule type" value="Genomic_DNA"/>
</dbReference>
<dbReference type="NCBIfam" id="TIGR00360">
    <property type="entry name" value="ComEC_N-term"/>
    <property type="match status" value="1"/>
</dbReference>
<keyword evidence="12" id="KW-1185">Reference proteome</keyword>
<feature type="domain" description="Metallo-beta-lactamase" evidence="10">
    <location>
        <begin position="626"/>
        <end position="850"/>
    </location>
</feature>
<feature type="transmembrane region" description="Helical" evidence="9">
    <location>
        <begin position="515"/>
        <end position="531"/>
    </location>
</feature>
<feature type="transmembrane region" description="Helical" evidence="9">
    <location>
        <begin position="53"/>
        <end position="86"/>
    </location>
</feature>
<comment type="catalytic activity">
    <reaction evidence="8">
        <text>3',5'-cyclic UMP + H2O = UMP + H(+)</text>
        <dbReference type="Rhea" id="RHEA:70575"/>
        <dbReference type="ChEBI" id="CHEBI:15377"/>
        <dbReference type="ChEBI" id="CHEBI:15378"/>
        <dbReference type="ChEBI" id="CHEBI:57865"/>
        <dbReference type="ChEBI" id="CHEBI:184387"/>
    </reaction>
    <physiologicalReaction direction="left-to-right" evidence="8">
        <dbReference type="Rhea" id="RHEA:70576"/>
    </physiologicalReaction>
</comment>
<evidence type="ECO:0000256" key="3">
    <source>
        <dbReference type="ARBA" id="ARBA00022692"/>
    </source>
</evidence>
<dbReference type="InterPro" id="IPR052159">
    <property type="entry name" value="Competence_DNA_uptake"/>
</dbReference>
<feature type="transmembrane region" description="Helical" evidence="9">
    <location>
        <begin position="418"/>
        <end position="441"/>
    </location>
</feature>
<dbReference type="PANTHER" id="PTHR30619">
    <property type="entry name" value="DNA INTERNALIZATION/COMPETENCE PROTEIN COMEC/REC2"/>
    <property type="match status" value="1"/>
</dbReference>
<evidence type="ECO:0000313" key="11">
    <source>
        <dbReference type="EMBL" id="REK77438.1"/>
    </source>
</evidence>
<proteinExistence type="predicted"/>
<dbReference type="SUPFAM" id="SSF56281">
    <property type="entry name" value="Metallo-hydrolase/oxidoreductase"/>
    <property type="match status" value="1"/>
</dbReference>
<keyword evidence="2" id="KW-1003">Cell membrane</keyword>
<dbReference type="Proteomes" id="UP000261905">
    <property type="component" value="Unassembled WGS sequence"/>
</dbReference>
<dbReference type="SMART" id="SM00849">
    <property type="entry name" value="Lactamase_B"/>
    <property type="match status" value="1"/>
</dbReference>
<evidence type="ECO:0000256" key="8">
    <source>
        <dbReference type="ARBA" id="ARBA00048505"/>
    </source>
</evidence>
<keyword evidence="4 9" id="KW-1133">Transmembrane helix</keyword>
<keyword evidence="3 9" id="KW-0812">Transmembrane</keyword>
<feature type="transmembrane region" description="Helical" evidence="9">
    <location>
        <begin position="332"/>
        <end position="354"/>
    </location>
</feature>